<dbReference type="STRING" id="1286106.MPL1_12528"/>
<comment type="caution">
    <text evidence="2">The sequence shown here is derived from an EMBL/GenBank/DDBJ whole genome shotgun (WGS) entry which is preliminary data.</text>
</comment>
<protein>
    <submittedName>
        <fullName evidence="2">Uncharacterized protein</fullName>
    </submittedName>
</protein>
<keyword evidence="1" id="KW-0812">Transmembrane</keyword>
<feature type="transmembrane region" description="Helical" evidence="1">
    <location>
        <begin position="12"/>
        <end position="33"/>
    </location>
</feature>
<name>M7NXU3_9GAMM</name>
<gene>
    <name evidence="2" type="ORF">MPL1_12528</name>
</gene>
<evidence type="ECO:0000256" key="1">
    <source>
        <dbReference type="SAM" id="Phobius"/>
    </source>
</evidence>
<accession>M7NXU3</accession>
<keyword evidence="1" id="KW-0472">Membrane</keyword>
<feature type="transmembrane region" description="Helical" evidence="1">
    <location>
        <begin position="78"/>
        <end position="94"/>
    </location>
</feature>
<dbReference type="PATRIC" id="fig|1286106.3.peg.2502"/>
<keyword evidence="1" id="KW-1133">Transmembrane helix</keyword>
<sequence>MAGSENTGLKGIIKRLLAVILISMVLGSTWFYVYLIVGLSSTYLAMPAPLWEALKSLTPFLIVTAGILYIASWRGAAWLLYGLSLLLIVIALVYDRHRTQVEQQKHIENNQRAAELATADAEQVLLCSNGEKLLVVSSLGTTEQIPVLDILLVRQDGQLQQRPLATTGLRDVPRIQPDMDKYLDGTVECRNEAFSSAAGLVDYLQQFIADNQPHL</sequence>
<dbReference type="EMBL" id="APHR01000077">
    <property type="protein sequence ID" value="EMR12021.1"/>
    <property type="molecule type" value="Genomic_DNA"/>
</dbReference>
<dbReference type="AlphaFoldDB" id="M7NXU3"/>
<dbReference type="eggNOG" id="ENOG5034ADN">
    <property type="taxonomic scope" value="Bacteria"/>
</dbReference>
<evidence type="ECO:0000313" key="3">
    <source>
        <dbReference type="Proteomes" id="UP000012019"/>
    </source>
</evidence>
<evidence type="ECO:0000313" key="2">
    <source>
        <dbReference type="EMBL" id="EMR12021.1"/>
    </source>
</evidence>
<dbReference type="OrthoDB" id="5787172at2"/>
<feature type="transmembrane region" description="Helical" evidence="1">
    <location>
        <begin position="53"/>
        <end position="71"/>
    </location>
</feature>
<keyword evidence="3" id="KW-1185">Reference proteome</keyword>
<dbReference type="RefSeq" id="WP_009727446.1">
    <property type="nucleotide sequence ID" value="NZ_APHR01000077.1"/>
</dbReference>
<dbReference type="Proteomes" id="UP000012019">
    <property type="component" value="Unassembled WGS sequence"/>
</dbReference>
<proteinExistence type="predicted"/>
<organism evidence="2 3">
    <name type="scientific">Methylophaga lonarensis MPL</name>
    <dbReference type="NCBI Taxonomy" id="1286106"/>
    <lineage>
        <taxon>Bacteria</taxon>
        <taxon>Pseudomonadati</taxon>
        <taxon>Pseudomonadota</taxon>
        <taxon>Gammaproteobacteria</taxon>
        <taxon>Thiotrichales</taxon>
        <taxon>Piscirickettsiaceae</taxon>
        <taxon>Methylophaga</taxon>
    </lineage>
</organism>
<reference evidence="2 3" key="1">
    <citation type="journal article" date="2013" name="Genome Announc.">
        <title>Draft Genome Sequence of Methylophaga lonarensis MPLT, a Haloalkaliphilic (Non-Methane-Utilizing) Methylotroph.</title>
        <authorList>
            <person name="Shetty S.A."/>
            <person name="Marathe N.P."/>
            <person name="Munot H."/>
            <person name="Antony C.P."/>
            <person name="Dhotre D.P."/>
            <person name="Murrell J.C."/>
            <person name="Shouche Y.S."/>
        </authorList>
    </citation>
    <scope>NUCLEOTIDE SEQUENCE [LARGE SCALE GENOMIC DNA]</scope>
    <source>
        <strain evidence="2 3">MPL</strain>
    </source>
</reference>